<dbReference type="GO" id="GO:0046872">
    <property type="term" value="F:metal ion binding"/>
    <property type="evidence" value="ECO:0007669"/>
    <property type="project" value="UniProtKB-KW"/>
</dbReference>
<dbReference type="OrthoDB" id="9812747at2"/>
<dbReference type="PANTHER" id="PTHR23422">
    <property type="entry name" value="DIPEPTIDYL PEPTIDASE III-RELATED"/>
    <property type="match status" value="1"/>
</dbReference>
<dbReference type="Proteomes" id="UP000199595">
    <property type="component" value="Unassembled WGS sequence"/>
</dbReference>
<dbReference type="GO" id="GO:0005737">
    <property type="term" value="C:cytoplasm"/>
    <property type="evidence" value="ECO:0007669"/>
    <property type="project" value="TreeGrafter"/>
</dbReference>
<dbReference type="STRING" id="762486.SAMN05444411_10570"/>
<dbReference type="PANTHER" id="PTHR23422:SF9">
    <property type="entry name" value="ZN-DEPENDENT HYDROLASE"/>
    <property type="match status" value="1"/>
</dbReference>
<name>A0A1H3BDJ7_9FLAO</name>
<dbReference type="RefSeq" id="WP_090123260.1">
    <property type="nucleotide sequence ID" value="NZ_FNNJ01000005.1"/>
</dbReference>
<evidence type="ECO:0000313" key="3">
    <source>
        <dbReference type="EMBL" id="SDX39099.1"/>
    </source>
</evidence>
<dbReference type="AlphaFoldDB" id="A0A1H3BDJ7"/>
<dbReference type="InterPro" id="IPR039461">
    <property type="entry name" value="Peptidase_M49"/>
</dbReference>
<proteinExistence type="predicted"/>
<accession>A0A1H3BDJ7</accession>
<evidence type="ECO:0000256" key="2">
    <source>
        <dbReference type="ARBA" id="ARBA00022801"/>
    </source>
</evidence>
<protein>
    <submittedName>
        <fullName evidence="3">Peptidase family M49</fullName>
    </submittedName>
</protein>
<dbReference type="EMBL" id="FNNJ01000005">
    <property type="protein sequence ID" value="SDX39099.1"/>
    <property type="molecule type" value="Genomic_DNA"/>
</dbReference>
<dbReference type="GO" id="GO:0008239">
    <property type="term" value="F:dipeptidyl-peptidase activity"/>
    <property type="evidence" value="ECO:0007669"/>
    <property type="project" value="TreeGrafter"/>
</dbReference>
<dbReference type="Pfam" id="PF03571">
    <property type="entry name" value="Peptidase_M49"/>
    <property type="match status" value="1"/>
</dbReference>
<dbReference type="Gene3D" id="3.30.540.30">
    <property type="match status" value="1"/>
</dbReference>
<dbReference type="PROSITE" id="PS51257">
    <property type="entry name" value="PROKAR_LIPOPROTEIN"/>
    <property type="match status" value="1"/>
</dbReference>
<reference evidence="3 4" key="1">
    <citation type="submission" date="2016-10" db="EMBL/GenBank/DDBJ databases">
        <authorList>
            <person name="de Groot N.N."/>
        </authorList>
    </citation>
    <scope>NUCLEOTIDE SEQUENCE [LARGE SCALE GENOMIC DNA]</scope>
    <source>
        <strain evidence="3 4">DSM 24956</strain>
    </source>
</reference>
<evidence type="ECO:0000256" key="1">
    <source>
        <dbReference type="ARBA" id="ARBA00022723"/>
    </source>
</evidence>
<keyword evidence="4" id="KW-1185">Reference proteome</keyword>
<sequence length="550" mass="61936">MKKVLAIMVFAVLFSCKEGDKARKPIKQVTVEEGELTAMQQNLSKYVPFKLTSDVSVLSENERKMLPILIKAAHKMNELFWYESYGNKAELLKGISDEDTKKYVKINYGPWDRLNGNTSFVEGIGAKPLGANYYPADMTKEEFDAFTDESKSSLYTFVRRNEDGSLKTIPYKVQFEAQVKEVSALLLEASKLAEDAGLKKYLELRSQAFLTDDYQPSDFAWMEMKTNRLDVVIGPIETYEDQLFGNKAAHEGYVLIKDMEWSKKLEKFAQFLPELQVGLPVDEKYKQEKPGTDSELNAYDVVYYAGDCNSGSKTIAINLPNDEEVQLKNGSRRLQLKNAMRAKFDKILIPITGKLIEEGQRKHVTFDAFFANTMFHEVAHGLGIKKTINGKGMVRASLKELASALEEGKADILGLYMVQQLHKKGEIEGDMKDYMTTFMAGIFRSVRFGASSAHGKANMIRFNFFKEKGAFSKNEDGTYKVNYDKMEVAMKDLSSVILTLQGNGDYDGVLKLVQEKGIIPADLQADLDKLSEQNIPVDVIFEQGVKALGL</sequence>
<gene>
    <name evidence="3" type="ORF">SAMN05444411_10570</name>
</gene>
<keyword evidence="2" id="KW-0378">Hydrolase</keyword>
<organism evidence="3 4">
    <name type="scientific">Lutibacter oricola</name>
    <dbReference type="NCBI Taxonomy" id="762486"/>
    <lineage>
        <taxon>Bacteria</taxon>
        <taxon>Pseudomonadati</taxon>
        <taxon>Bacteroidota</taxon>
        <taxon>Flavobacteriia</taxon>
        <taxon>Flavobacteriales</taxon>
        <taxon>Flavobacteriaceae</taxon>
        <taxon>Lutibacter</taxon>
    </lineage>
</organism>
<keyword evidence="1" id="KW-0479">Metal-binding</keyword>
<evidence type="ECO:0000313" key="4">
    <source>
        <dbReference type="Proteomes" id="UP000199595"/>
    </source>
</evidence>